<evidence type="ECO:0000259" key="6">
    <source>
        <dbReference type="Pfam" id="PF07992"/>
    </source>
</evidence>
<dbReference type="SUPFAM" id="SSF51905">
    <property type="entry name" value="FAD/NAD(P)-binding domain"/>
    <property type="match status" value="1"/>
</dbReference>
<evidence type="ECO:0000256" key="1">
    <source>
        <dbReference type="ARBA" id="ARBA00006442"/>
    </source>
</evidence>
<keyword evidence="3" id="KW-0274">FAD</keyword>
<name>A0AAN6J1Q7_9PEZI</name>
<evidence type="ECO:0000256" key="3">
    <source>
        <dbReference type="ARBA" id="ARBA00022827"/>
    </source>
</evidence>
<dbReference type="PANTHER" id="PTHR43735:SF3">
    <property type="entry name" value="FERROPTOSIS SUPPRESSOR PROTEIN 1"/>
    <property type="match status" value="1"/>
</dbReference>
<dbReference type="AlphaFoldDB" id="A0AAN6J1Q7"/>
<gene>
    <name evidence="7" type="ORF">LTR82_016256</name>
</gene>
<keyword evidence="4" id="KW-0560">Oxidoreductase</keyword>
<feature type="compositionally biased region" description="Polar residues" evidence="5">
    <location>
        <begin position="81"/>
        <end position="98"/>
    </location>
</feature>
<protein>
    <recommendedName>
        <fullName evidence="6">FAD/NAD(P)-binding domain-containing protein</fullName>
    </recommendedName>
</protein>
<organism evidence="7 8">
    <name type="scientific">Friedmanniomyces endolithicus</name>
    <dbReference type="NCBI Taxonomy" id="329885"/>
    <lineage>
        <taxon>Eukaryota</taxon>
        <taxon>Fungi</taxon>
        <taxon>Dikarya</taxon>
        <taxon>Ascomycota</taxon>
        <taxon>Pezizomycotina</taxon>
        <taxon>Dothideomycetes</taxon>
        <taxon>Dothideomycetidae</taxon>
        <taxon>Mycosphaerellales</taxon>
        <taxon>Teratosphaeriaceae</taxon>
        <taxon>Friedmanniomyces</taxon>
    </lineage>
</organism>
<feature type="region of interest" description="Disordered" evidence="5">
    <location>
        <begin position="1"/>
        <end position="56"/>
    </location>
</feature>
<dbReference type="GO" id="GO:0050660">
    <property type="term" value="F:flavin adenine dinucleotide binding"/>
    <property type="evidence" value="ECO:0007669"/>
    <property type="project" value="TreeGrafter"/>
</dbReference>
<dbReference type="Proteomes" id="UP001168146">
    <property type="component" value="Unassembled WGS sequence"/>
</dbReference>
<evidence type="ECO:0000256" key="2">
    <source>
        <dbReference type="ARBA" id="ARBA00022630"/>
    </source>
</evidence>
<dbReference type="PRINTS" id="PR00411">
    <property type="entry name" value="PNDRDTASEI"/>
</dbReference>
<dbReference type="InterPro" id="IPR023753">
    <property type="entry name" value="FAD/NAD-binding_dom"/>
</dbReference>
<feature type="region of interest" description="Disordered" evidence="5">
    <location>
        <begin position="74"/>
        <end position="100"/>
    </location>
</feature>
<dbReference type="PANTHER" id="PTHR43735">
    <property type="entry name" value="APOPTOSIS-INDUCING FACTOR 1"/>
    <property type="match status" value="1"/>
</dbReference>
<feature type="compositionally biased region" description="Polar residues" evidence="5">
    <location>
        <begin position="25"/>
        <end position="48"/>
    </location>
</feature>
<reference evidence="7" key="1">
    <citation type="submission" date="2021-12" db="EMBL/GenBank/DDBJ databases">
        <title>Black yeast isolated from Biological Soil Crust.</title>
        <authorList>
            <person name="Kurbessoian T."/>
        </authorList>
    </citation>
    <scope>NUCLEOTIDE SEQUENCE</scope>
    <source>
        <strain evidence="7">CCFEE 5208</strain>
    </source>
</reference>
<feature type="domain" description="FAD/NAD(P)-binding" evidence="6">
    <location>
        <begin position="107"/>
        <end position="440"/>
    </location>
</feature>
<accession>A0AAN6J1Q7</accession>
<evidence type="ECO:0000256" key="5">
    <source>
        <dbReference type="SAM" id="MobiDB-lite"/>
    </source>
</evidence>
<dbReference type="EMBL" id="JASUXU010000101">
    <property type="protein sequence ID" value="KAK0306598.1"/>
    <property type="molecule type" value="Genomic_DNA"/>
</dbReference>
<comment type="caution">
    <text evidence="7">The sequence shown here is derived from an EMBL/GenBank/DDBJ whole genome shotgun (WGS) entry which is preliminary data.</text>
</comment>
<evidence type="ECO:0000313" key="7">
    <source>
        <dbReference type="EMBL" id="KAK0306598.1"/>
    </source>
</evidence>
<dbReference type="InterPro" id="IPR036188">
    <property type="entry name" value="FAD/NAD-bd_sf"/>
</dbReference>
<evidence type="ECO:0000313" key="8">
    <source>
        <dbReference type="Proteomes" id="UP001168146"/>
    </source>
</evidence>
<dbReference type="Pfam" id="PF07992">
    <property type="entry name" value="Pyr_redox_2"/>
    <property type="match status" value="1"/>
</dbReference>
<proteinExistence type="inferred from homology"/>
<dbReference type="Gene3D" id="3.50.50.100">
    <property type="match status" value="1"/>
</dbReference>
<comment type="similarity">
    <text evidence="1">Belongs to the FAD-dependent oxidoreductase family.</text>
</comment>
<keyword evidence="2" id="KW-0285">Flavoprotein</keyword>
<dbReference type="GO" id="GO:0004174">
    <property type="term" value="F:electron-transferring-flavoprotein dehydrogenase activity"/>
    <property type="evidence" value="ECO:0007669"/>
    <property type="project" value="TreeGrafter"/>
</dbReference>
<evidence type="ECO:0000256" key="4">
    <source>
        <dbReference type="ARBA" id="ARBA00023002"/>
    </source>
</evidence>
<sequence>MQGISNLHSSESTFGQLATRIESAPPSQQATQRRSLVMSSQQPRSSIGTVPYQPPDAPSDDFQVMAGFANAVPLPDGSYEKPTTNEASGHTRQPSRTPTGLGAEPLNIVILGASFAGLACAHHFLDHTITHLHKTPTAPRYRLVIVSPSTHMYWNIGAPRALVASDLIKHDDAFIPIEPAFHRHRGHQFTLIQGSCTALSTEQRTVTLELIGHQAQKRCSQLTKLASQAPDTSIPVTPDAKLQTLPYHALILATGSAAHSDLLSLHGPHYNTVGALNAFHARVSAAQRLVVCGGGPSGIETAGQLAAYLNYTGRWPCRQRVKRPKQIVLFTGSARCLPGLKGEAGRKAEAQLRGLGVEVRHHVRVVEVREGSDLTGQTDVVLSDGTSVVADLYLGCTGVEPNSQFVPARLRDAKGYVRSHSGTMRVDLAGERVFAVGDVAAYSRNCVGDVYGVVPVVMQNLLKDLLGYESRLASPYGGDREAMEGLEDRVYVQRPVDSVLCPVTRFGGVGLWKDRVIPKPFVYLLKGHDYRVCKKNLVAVNGMSPYGRT</sequence>
<dbReference type="GO" id="GO:0005737">
    <property type="term" value="C:cytoplasm"/>
    <property type="evidence" value="ECO:0007669"/>
    <property type="project" value="TreeGrafter"/>
</dbReference>
<dbReference type="PRINTS" id="PR00368">
    <property type="entry name" value="FADPNR"/>
</dbReference>
<feature type="compositionally biased region" description="Polar residues" evidence="5">
    <location>
        <begin position="1"/>
        <end position="16"/>
    </location>
</feature>